<dbReference type="InterPro" id="IPR002970">
    <property type="entry name" value="Tick_his-bd"/>
</dbReference>
<dbReference type="Pfam" id="PF02098">
    <property type="entry name" value="His_binding"/>
    <property type="match status" value="1"/>
</dbReference>
<feature type="signal peptide" evidence="1">
    <location>
        <begin position="1"/>
        <end position="21"/>
    </location>
</feature>
<protein>
    <submittedName>
        <fullName evidence="2">Putative salivary lipocalin</fullName>
    </submittedName>
</protein>
<evidence type="ECO:0000313" key="2">
    <source>
        <dbReference type="EMBL" id="JAA70117.1"/>
    </source>
</evidence>
<accession>A0A0K8RG59</accession>
<dbReference type="GO" id="GO:0030682">
    <property type="term" value="P:symbiont-mediated perturbation of host defenses"/>
    <property type="evidence" value="ECO:0007669"/>
    <property type="project" value="InterPro"/>
</dbReference>
<name>A0A0K8RG59_IXORI</name>
<reference evidence="2" key="1">
    <citation type="submission" date="2012-12" db="EMBL/GenBank/DDBJ databases">
        <title>Identification and characterization of a phenylalanine ammonia-lyase gene family in Isatis indigotica Fort.</title>
        <authorList>
            <person name="Liu Q."/>
            <person name="Chen J."/>
            <person name="Zhou X."/>
            <person name="Di P."/>
            <person name="Xiao Y."/>
            <person name="Xuan H."/>
            <person name="Zhang L."/>
            <person name="Chen W."/>
        </authorList>
    </citation>
    <scope>NUCLEOTIDE SEQUENCE</scope>
    <source>
        <tissue evidence="2">Salivary gland</tissue>
    </source>
</reference>
<dbReference type="GO" id="GO:0043176">
    <property type="term" value="F:amine binding"/>
    <property type="evidence" value="ECO:0007669"/>
    <property type="project" value="InterPro"/>
</dbReference>
<dbReference type="EMBL" id="GADI01003691">
    <property type="protein sequence ID" value="JAA70117.1"/>
    <property type="molecule type" value="mRNA"/>
</dbReference>
<organism evidence="2">
    <name type="scientific">Ixodes ricinus</name>
    <name type="common">Common tick</name>
    <name type="synonym">Acarus ricinus</name>
    <dbReference type="NCBI Taxonomy" id="34613"/>
    <lineage>
        <taxon>Eukaryota</taxon>
        <taxon>Metazoa</taxon>
        <taxon>Ecdysozoa</taxon>
        <taxon>Arthropoda</taxon>
        <taxon>Chelicerata</taxon>
        <taxon>Arachnida</taxon>
        <taxon>Acari</taxon>
        <taxon>Parasitiformes</taxon>
        <taxon>Ixodida</taxon>
        <taxon>Ixodoidea</taxon>
        <taxon>Ixodidae</taxon>
        <taxon>Ixodinae</taxon>
        <taxon>Ixodes</taxon>
    </lineage>
</organism>
<sequence>MYLQSLLVIFCLLICSYSKDAAKTKKLPEDDPKNFQHQNATKLVKLGGTHWVKRRTYNVTTELGKVTCEYAKILKKMTEKRYTLQLGAKFESKWTSRNQTLLLKKTGKHSAPNVLNFTRLSADGRQGHPLLYSNYKDCHIVRIKKNNSQVYICDLLLTNEAANKDPPAECETKFTEYCTGVPVEVYSSSCNETGTKNSLKSHLKTVEIVV</sequence>
<evidence type="ECO:0000256" key="1">
    <source>
        <dbReference type="SAM" id="SignalP"/>
    </source>
</evidence>
<dbReference type="AlphaFoldDB" id="A0A0K8RG59"/>
<feature type="chain" id="PRO_5005517445" evidence="1">
    <location>
        <begin position="22"/>
        <end position="210"/>
    </location>
</feature>
<keyword evidence="1" id="KW-0732">Signal</keyword>
<dbReference type="SUPFAM" id="SSF50814">
    <property type="entry name" value="Lipocalins"/>
    <property type="match status" value="1"/>
</dbReference>
<proteinExistence type="evidence at transcript level"/>
<dbReference type="Gene3D" id="2.40.128.20">
    <property type="match status" value="1"/>
</dbReference>
<dbReference type="InterPro" id="IPR012674">
    <property type="entry name" value="Calycin"/>
</dbReference>